<evidence type="ECO:0000256" key="20">
    <source>
        <dbReference type="ARBA" id="ARBA00079274"/>
    </source>
</evidence>
<evidence type="ECO:0000256" key="19">
    <source>
        <dbReference type="ARBA" id="ARBA00077381"/>
    </source>
</evidence>
<dbReference type="GO" id="GO:0030658">
    <property type="term" value="C:transport vesicle membrane"/>
    <property type="evidence" value="ECO:0007669"/>
    <property type="project" value="UniProtKB-SubCell"/>
</dbReference>
<evidence type="ECO:0000256" key="16">
    <source>
        <dbReference type="ARBA" id="ARBA00054805"/>
    </source>
</evidence>
<evidence type="ECO:0000256" key="3">
    <source>
        <dbReference type="ARBA" id="ARBA00004282"/>
    </source>
</evidence>
<proteinExistence type="inferred from homology"/>
<feature type="domain" description="PDZ" evidence="23">
    <location>
        <begin position="117"/>
        <end position="200"/>
    </location>
</feature>
<evidence type="ECO:0000256" key="4">
    <source>
        <dbReference type="ARBA" id="ARBA00010798"/>
    </source>
</evidence>
<comment type="similarity">
    <text evidence="4">Belongs to the syntrophin family.</text>
</comment>
<dbReference type="EMBL" id="JAVHJS010000013">
    <property type="protein sequence ID" value="KAK2838325.1"/>
    <property type="molecule type" value="Genomic_DNA"/>
</dbReference>
<organism evidence="24 25">
    <name type="scientific">Tachysurus vachellii</name>
    <name type="common">Darkbarbel catfish</name>
    <name type="synonym">Pelteobagrus vachellii</name>
    <dbReference type="NCBI Taxonomy" id="175792"/>
    <lineage>
        <taxon>Eukaryota</taxon>
        <taxon>Metazoa</taxon>
        <taxon>Chordata</taxon>
        <taxon>Craniata</taxon>
        <taxon>Vertebrata</taxon>
        <taxon>Euteleostomi</taxon>
        <taxon>Actinopterygii</taxon>
        <taxon>Neopterygii</taxon>
        <taxon>Teleostei</taxon>
        <taxon>Ostariophysi</taxon>
        <taxon>Siluriformes</taxon>
        <taxon>Bagridae</taxon>
        <taxon>Tachysurus</taxon>
    </lineage>
</organism>
<feature type="region of interest" description="Disordered" evidence="21">
    <location>
        <begin position="34"/>
        <end position="116"/>
    </location>
</feature>
<dbReference type="Gene3D" id="2.30.42.10">
    <property type="match status" value="1"/>
</dbReference>
<comment type="function">
    <text evidence="16">Adapter protein that binds to and probably organizes the subcellular localization of a variety of membrane proteins. May link various receptors to the actin cytoskeleton and the dystrophin glycoprotein complex. May play a role in the regulation of secretory granules via its interaction with PTPRN.</text>
</comment>
<reference evidence="24" key="1">
    <citation type="submission" date="2023-08" db="EMBL/GenBank/DDBJ databases">
        <title>Pelteobagrus vachellii genome.</title>
        <authorList>
            <person name="Liu H."/>
        </authorList>
    </citation>
    <scope>NUCLEOTIDE SEQUENCE</scope>
    <source>
        <strain evidence="24">PRFRI_2022a</strain>
        <tissue evidence="24">Muscle</tissue>
    </source>
</reference>
<dbReference type="PANTHER" id="PTHR10554:SF8">
    <property type="entry name" value="BETA-2-SYNTROPHIN"/>
    <property type="match status" value="1"/>
</dbReference>
<feature type="compositionally biased region" description="Low complexity" evidence="21">
    <location>
        <begin position="102"/>
        <end position="112"/>
    </location>
</feature>
<dbReference type="Pfam" id="PF00595">
    <property type="entry name" value="PDZ"/>
    <property type="match status" value="1"/>
</dbReference>
<keyword evidence="7" id="KW-0493">Microtubule</keyword>
<dbReference type="InterPro" id="IPR015482">
    <property type="entry name" value="Syntrophin"/>
</dbReference>
<evidence type="ECO:0000256" key="6">
    <source>
        <dbReference type="ARBA" id="ARBA00022553"/>
    </source>
</evidence>
<dbReference type="GO" id="GO:0016010">
    <property type="term" value="C:dystrophin-associated glycoprotein complex"/>
    <property type="evidence" value="ECO:0007669"/>
    <property type="project" value="TreeGrafter"/>
</dbReference>
<keyword evidence="6" id="KW-0597">Phosphoprotein</keyword>
<evidence type="ECO:0000256" key="1">
    <source>
        <dbReference type="ARBA" id="ARBA00004245"/>
    </source>
</evidence>
<evidence type="ECO:0000313" key="24">
    <source>
        <dbReference type="EMBL" id="KAK2838325.1"/>
    </source>
</evidence>
<evidence type="ECO:0000259" key="23">
    <source>
        <dbReference type="PROSITE" id="PS50106"/>
    </source>
</evidence>
<keyword evidence="8" id="KW-0677">Repeat</keyword>
<comment type="caution">
    <text evidence="24">The sequence shown here is derived from an EMBL/GenBank/DDBJ whole genome shotgun (WGS) entry which is preliminary data.</text>
</comment>
<evidence type="ECO:0000259" key="22">
    <source>
        <dbReference type="PROSITE" id="PS50003"/>
    </source>
</evidence>
<keyword evidence="11" id="KW-0965">Cell junction</keyword>
<keyword evidence="5" id="KW-0963">Cytoplasm</keyword>
<evidence type="ECO:0000256" key="10">
    <source>
        <dbReference type="ARBA" id="ARBA00022860"/>
    </source>
</evidence>
<dbReference type="GO" id="GO:0003779">
    <property type="term" value="F:actin binding"/>
    <property type="evidence" value="ECO:0007669"/>
    <property type="project" value="UniProtKB-KW"/>
</dbReference>
<evidence type="ECO:0000256" key="14">
    <source>
        <dbReference type="ARBA" id="ARBA00023212"/>
    </source>
</evidence>
<evidence type="ECO:0000256" key="21">
    <source>
        <dbReference type="SAM" id="MobiDB-lite"/>
    </source>
</evidence>
<evidence type="ECO:0000256" key="12">
    <source>
        <dbReference type="ARBA" id="ARBA00023136"/>
    </source>
</evidence>
<dbReference type="CDD" id="cd01258">
    <property type="entry name" value="PHsplit_syntrophin"/>
    <property type="match status" value="1"/>
</dbReference>
<dbReference type="Pfam" id="PF18012">
    <property type="entry name" value="PH_17"/>
    <property type="match status" value="1"/>
</dbReference>
<dbReference type="SMART" id="SM00228">
    <property type="entry name" value="PDZ"/>
    <property type="match status" value="1"/>
</dbReference>
<keyword evidence="15" id="KW-0968">Cytoplasmic vesicle</keyword>
<evidence type="ECO:0000256" key="2">
    <source>
        <dbReference type="ARBA" id="ARBA00004268"/>
    </source>
</evidence>
<sequence length="533" mass="58224">MAIWTRADRNGQLDLLLRDRWVRVTAELTRETFSLSAEGEPSGTEGVLDRTEPLTRGSNGTEPLNRGSNGTEPVNGSNGTGQNECTGSPGSGFGSRHHETTSSSSPSSSSPSEPVRNVRVVKQEAGGLGISIKGGRENRMPILISKIFPGLAADQSRALRVGDTILSVNGTDLREATHDQAVQALKKAGKEVTLEVRYIREVSPLFKKPSLLSELSWDGSEDSPQHNMTKNRKVISLKMSFICRNLTMPDLENRLLELHSPDGQNLVVLRCKDTATAHSWFTAIHANIAALLPHTLTHINAYLSASNTHTQVKHIGWLAEQVTMENGHHQFRPVVMAMTEKDILLFDSVPWTRESWSTPLTIHSLLTTRLVHSGSTRGSPSLGSDLLFMTRTGSSRGVESHMFRVETHWDLSSWTRSLVQGTHTAAELIKEVSIGCVLNREEVCLVLHYERGFTVLRGGGGGGGGAPVGGTVLLHYPFDKLRNSADDAVRLLYLDFGGPEGELAFDLRSNPKPVVFVLHSFLSAKLTRLGLIT</sequence>
<evidence type="ECO:0000256" key="13">
    <source>
        <dbReference type="ARBA" id="ARBA00023203"/>
    </source>
</evidence>
<dbReference type="FunFam" id="2.30.29.30:FF:000251">
    <property type="entry name" value="Syntrophin beta 2"/>
    <property type="match status" value="1"/>
</dbReference>
<dbReference type="InterPro" id="IPR041428">
    <property type="entry name" value="PHsplit_syntrophin"/>
</dbReference>
<dbReference type="Proteomes" id="UP001187315">
    <property type="component" value="Unassembled WGS sequence"/>
</dbReference>
<dbReference type="GO" id="GO:0070161">
    <property type="term" value="C:anchoring junction"/>
    <property type="evidence" value="ECO:0007669"/>
    <property type="project" value="UniProtKB-SubCell"/>
</dbReference>
<dbReference type="GO" id="GO:0005516">
    <property type="term" value="F:calmodulin binding"/>
    <property type="evidence" value="ECO:0007669"/>
    <property type="project" value="UniProtKB-KW"/>
</dbReference>
<evidence type="ECO:0000256" key="8">
    <source>
        <dbReference type="ARBA" id="ARBA00022737"/>
    </source>
</evidence>
<evidence type="ECO:0000256" key="18">
    <source>
        <dbReference type="ARBA" id="ARBA00075427"/>
    </source>
</evidence>
<dbReference type="SMART" id="SM00233">
    <property type="entry name" value="PH"/>
    <property type="match status" value="2"/>
</dbReference>
<feature type="compositionally biased region" description="Polar residues" evidence="21">
    <location>
        <begin position="56"/>
        <end position="88"/>
    </location>
</feature>
<dbReference type="PROSITE" id="PS50003">
    <property type="entry name" value="PH_DOMAIN"/>
    <property type="match status" value="1"/>
</dbReference>
<dbReference type="SUPFAM" id="SSF50729">
    <property type="entry name" value="PH domain-like"/>
    <property type="match status" value="1"/>
</dbReference>
<keyword evidence="14" id="KW-0206">Cytoskeleton</keyword>
<dbReference type="PROSITE" id="PS50106">
    <property type="entry name" value="PDZ"/>
    <property type="match status" value="1"/>
</dbReference>
<accession>A0AA88MI33</accession>
<keyword evidence="13" id="KW-0009">Actin-binding</keyword>
<dbReference type="InterPro" id="IPR055108">
    <property type="entry name" value="Syntrophin_4th"/>
</dbReference>
<dbReference type="InterPro" id="IPR001478">
    <property type="entry name" value="PDZ"/>
</dbReference>
<keyword evidence="9" id="KW-0106">Calcium</keyword>
<dbReference type="InterPro" id="IPR001849">
    <property type="entry name" value="PH_domain"/>
</dbReference>
<dbReference type="AlphaFoldDB" id="A0AA88MI33"/>
<evidence type="ECO:0000256" key="17">
    <source>
        <dbReference type="ARBA" id="ARBA00073581"/>
    </source>
</evidence>
<feature type="domain" description="PH" evidence="22">
    <location>
        <begin position="311"/>
        <end position="423"/>
    </location>
</feature>
<evidence type="ECO:0000256" key="7">
    <source>
        <dbReference type="ARBA" id="ARBA00022701"/>
    </source>
</evidence>
<dbReference type="GO" id="GO:0045202">
    <property type="term" value="C:synapse"/>
    <property type="evidence" value="ECO:0007669"/>
    <property type="project" value="TreeGrafter"/>
</dbReference>
<dbReference type="InterPro" id="IPR036034">
    <property type="entry name" value="PDZ_sf"/>
</dbReference>
<evidence type="ECO:0000256" key="5">
    <source>
        <dbReference type="ARBA" id="ARBA00022490"/>
    </source>
</evidence>
<keyword evidence="12" id="KW-0472">Membrane</keyword>
<evidence type="ECO:0000256" key="15">
    <source>
        <dbReference type="ARBA" id="ARBA00023329"/>
    </source>
</evidence>
<dbReference type="SUPFAM" id="SSF50156">
    <property type="entry name" value="PDZ domain-like"/>
    <property type="match status" value="1"/>
</dbReference>
<name>A0AA88MI33_TACVA</name>
<evidence type="ECO:0000256" key="9">
    <source>
        <dbReference type="ARBA" id="ARBA00022837"/>
    </source>
</evidence>
<dbReference type="FunFam" id="2.30.42.10:FF:000052">
    <property type="entry name" value="Syntrophin beta 1"/>
    <property type="match status" value="1"/>
</dbReference>
<evidence type="ECO:0000313" key="25">
    <source>
        <dbReference type="Proteomes" id="UP001187315"/>
    </source>
</evidence>
<evidence type="ECO:0000256" key="11">
    <source>
        <dbReference type="ARBA" id="ARBA00022949"/>
    </source>
</evidence>
<keyword evidence="25" id="KW-1185">Reference proteome</keyword>
<keyword evidence="10" id="KW-0112">Calmodulin-binding</keyword>
<dbReference type="Pfam" id="PF23012">
    <property type="entry name" value="Syntrophin_4th"/>
    <property type="match status" value="1"/>
</dbReference>
<dbReference type="CDD" id="cd06801">
    <property type="entry name" value="PDZ_syntrophin-like"/>
    <property type="match status" value="1"/>
</dbReference>
<dbReference type="GO" id="GO:0005198">
    <property type="term" value="F:structural molecule activity"/>
    <property type="evidence" value="ECO:0007669"/>
    <property type="project" value="InterPro"/>
</dbReference>
<protein>
    <recommendedName>
        <fullName evidence="17">Beta-2-syntrophin</fullName>
    </recommendedName>
    <alternativeName>
        <fullName evidence="20">59 kDa dystrophin-associated protein A1 basic component 2</fullName>
    </alternativeName>
    <alternativeName>
        <fullName evidence="18">Syntrophin-3</fullName>
    </alternativeName>
    <alternativeName>
        <fullName evidence="19">Syntrophin-like</fullName>
    </alternativeName>
</protein>
<gene>
    <name evidence="24" type="ORF">Q7C36_013139</name>
</gene>
<comment type="subcellular location">
    <subcellularLocation>
        <location evidence="3">Cell junction</location>
    </subcellularLocation>
    <subcellularLocation>
        <location evidence="1">Cytoplasm</location>
        <location evidence="1">Cytoskeleton</location>
    </subcellularLocation>
    <subcellularLocation>
        <location evidence="2">Cytoplasmic vesicle</location>
        <location evidence="2">Secretory vesicle membrane</location>
        <topology evidence="2">Peripheral membrane protein</topology>
    </subcellularLocation>
</comment>
<dbReference type="GO" id="GO:0005874">
    <property type="term" value="C:microtubule"/>
    <property type="evidence" value="ECO:0007669"/>
    <property type="project" value="UniProtKB-KW"/>
</dbReference>
<dbReference type="PANTHER" id="PTHR10554">
    <property type="entry name" value="SYNTROPHIN"/>
    <property type="match status" value="1"/>
</dbReference>